<evidence type="ECO:0000256" key="1">
    <source>
        <dbReference type="SAM" id="Phobius"/>
    </source>
</evidence>
<evidence type="ECO:0000313" key="2">
    <source>
        <dbReference type="EMBL" id="MEN3324610.1"/>
    </source>
</evidence>
<feature type="transmembrane region" description="Helical" evidence="1">
    <location>
        <begin position="18"/>
        <end position="37"/>
    </location>
</feature>
<sequence length="76" mass="8524">METKRTDKTILIKGIKTLVFALLSLFIGPILMTMALSDKENSLYIPLLIIASLICAMAVFLIFKGLRIIMSSMFKK</sequence>
<accession>A0ABV0AFC0</accession>
<gene>
    <name evidence="2" type="ORF">VP395_12785</name>
</gene>
<dbReference type="Proteomes" id="UP001416393">
    <property type="component" value="Unassembled WGS sequence"/>
</dbReference>
<name>A0ABV0AFC0_9FLAO</name>
<dbReference type="Pfam" id="PF19589">
    <property type="entry name" value="DUF6095"/>
    <property type="match status" value="1"/>
</dbReference>
<protein>
    <submittedName>
        <fullName evidence="2">DUF6095 family protein</fullName>
    </submittedName>
</protein>
<comment type="caution">
    <text evidence="2">The sequence shown here is derived from an EMBL/GenBank/DDBJ whole genome shotgun (WGS) entry which is preliminary data.</text>
</comment>
<keyword evidence="1" id="KW-1133">Transmembrane helix</keyword>
<organism evidence="2 3">
    <name type="scientific">Mariniflexile soesokkakense</name>
    <dbReference type="NCBI Taxonomy" id="1343160"/>
    <lineage>
        <taxon>Bacteria</taxon>
        <taxon>Pseudomonadati</taxon>
        <taxon>Bacteroidota</taxon>
        <taxon>Flavobacteriia</taxon>
        <taxon>Flavobacteriales</taxon>
        <taxon>Flavobacteriaceae</taxon>
        <taxon>Mariniflexile</taxon>
    </lineage>
</organism>
<keyword evidence="1" id="KW-0812">Transmembrane</keyword>
<dbReference type="RefSeq" id="WP_346242407.1">
    <property type="nucleotide sequence ID" value="NZ_JAZHYP010000006.1"/>
</dbReference>
<keyword evidence="1" id="KW-0472">Membrane</keyword>
<keyword evidence="3" id="KW-1185">Reference proteome</keyword>
<feature type="transmembrane region" description="Helical" evidence="1">
    <location>
        <begin position="43"/>
        <end position="66"/>
    </location>
</feature>
<evidence type="ECO:0000313" key="3">
    <source>
        <dbReference type="Proteomes" id="UP001416393"/>
    </source>
</evidence>
<reference evidence="2 3" key="1">
    <citation type="submission" date="2024-01" db="EMBL/GenBank/DDBJ databases">
        <title>Mariniflexile litorale sp. nov., isolated from the shallow sediments of the Sea of Japan.</title>
        <authorList>
            <person name="Romanenko L."/>
            <person name="Bystritskaya E."/>
            <person name="Isaeva M."/>
        </authorList>
    </citation>
    <scope>NUCLEOTIDE SEQUENCE [LARGE SCALE GENOMIC DNA]</scope>
    <source>
        <strain evidence="2 3">KCTC 32427</strain>
    </source>
</reference>
<dbReference type="EMBL" id="JAZHYP010000006">
    <property type="protein sequence ID" value="MEN3324610.1"/>
    <property type="molecule type" value="Genomic_DNA"/>
</dbReference>
<dbReference type="InterPro" id="IPR046077">
    <property type="entry name" value="DUF6095"/>
</dbReference>
<proteinExistence type="predicted"/>